<dbReference type="RefSeq" id="WP_072578077.1">
    <property type="nucleotide sequence ID" value="NZ_CP016020.1"/>
</dbReference>
<dbReference type="KEGG" id="bwh:A9C19_00175"/>
<feature type="domain" description="DUF4097" evidence="1">
    <location>
        <begin position="47"/>
        <end position="163"/>
    </location>
</feature>
<reference evidence="2 3" key="1">
    <citation type="journal article" date="2016" name="Sci. Rep.">
        <title>Complete genome sequence and transcriptomic analysis of a novel marine strain Bacillus weihaiensis reveals the mechanism of brown algae degradation.</title>
        <authorList>
            <person name="Zhu Y."/>
            <person name="Chen P."/>
            <person name="Bao Y."/>
            <person name="Men Y."/>
            <person name="Zeng Y."/>
            <person name="Yang J."/>
            <person name="Sun J."/>
            <person name="Sun Y."/>
        </authorList>
    </citation>
    <scope>NUCLEOTIDE SEQUENCE [LARGE SCALE GENOMIC DNA]</scope>
    <source>
        <strain evidence="2 3">Alg07</strain>
    </source>
</reference>
<organism evidence="2 3">
    <name type="scientific">Bacillus weihaiensis</name>
    <dbReference type="NCBI Taxonomy" id="1547283"/>
    <lineage>
        <taxon>Bacteria</taxon>
        <taxon>Bacillati</taxon>
        <taxon>Bacillota</taxon>
        <taxon>Bacilli</taxon>
        <taxon>Bacillales</taxon>
        <taxon>Bacillaceae</taxon>
        <taxon>Bacillus</taxon>
    </lineage>
</organism>
<dbReference type="EMBL" id="CP016020">
    <property type="protein sequence ID" value="APH03294.1"/>
    <property type="molecule type" value="Genomic_DNA"/>
</dbReference>
<name>A0A1L3MM12_9BACI</name>
<dbReference type="Proteomes" id="UP000181936">
    <property type="component" value="Chromosome"/>
</dbReference>
<evidence type="ECO:0000313" key="3">
    <source>
        <dbReference type="Proteomes" id="UP000181936"/>
    </source>
</evidence>
<sequence>MKKVALTALVTFVIGIIGMFILSGTNVSLGKNIKIDERKTVLTKSVEDMVIKVDIGEVIIKESESDEIDIRFHGSIPKNMKDNISFTVEEKDSLVEVKIDEREDFFSLHIPFIHSDLDTERILEIGIPKNTLKTLDVKTDIGKISIKDLDVEKMKAHSDVGEVYVLGHNGVGSFQSNVGEVKLEKMSGKIVAHTDTGEILLSILDMTEDIELSSNLGAVNVKFEKEPANIGFDLTTDIGEVSISGFEGLGDRSSGSMITQIGSGGPQLKVTTDIGEITINK</sequence>
<evidence type="ECO:0000259" key="1">
    <source>
        <dbReference type="Pfam" id="PF13349"/>
    </source>
</evidence>
<feature type="domain" description="DUF4097" evidence="1">
    <location>
        <begin position="176"/>
        <end position="280"/>
    </location>
</feature>
<keyword evidence="3" id="KW-1185">Reference proteome</keyword>
<dbReference type="Pfam" id="PF13349">
    <property type="entry name" value="DUF4097"/>
    <property type="match status" value="2"/>
</dbReference>
<dbReference type="InterPro" id="IPR025164">
    <property type="entry name" value="Toastrack_DUF4097"/>
</dbReference>
<dbReference type="AlphaFoldDB" id="A0A1L3MM12"/>
<dbReference type="OrthoDB" id="2932163at2"/>
<gene>
    <name evidence="2" type="ORF">A9C19_00175</name>
</gene>
<accession>A0A1L3MM12</accession>
<dbReference type="STRING" id="1547283.A9C19_00175"/>
<proteinExistence type="predicted"/>
<evidence type="ECO:0000313" key="2">
    <source>
        <dbReference type="EMBL" id="APH03294.1"/>
    </source>
</evidence>
<protein>
    <recommendedName>
        <fullName evidence="1">DUF4097 domain-containing protein</fullName>
    </recommendedName>
</protein>